<protein>
    <submittedName>
        <fullName evidence="1">Uncharacterized protein</fullName>
    </submittedName>
</protein>
<evidence type="ECO:0000313" key="2">
    <source>
        <dbReference type="Proteomes" id="UP000198611"/>
    </source>
</evidence>
<dbReference type="AlphaFoldDB" id="A0A1I1QER4"/>
<reference evidence="1 2" key="1">
    <citation type="submission" date="2016-10" db="EMBL/GenBank/DDBJ databases">
        <authorList>
            <person name="de Groot N.N."/>
        </authorList>
    </citation>
    <scope>NUCLEOTIDE SEQUENCE [LARGE SCALE GENOMIC DNA]</scope>
    <source>
        <strain evidence="1 2">HL3</strain>
    </source>
</reference>
<dbReference type="RefSeq" id="WP_143613161.1">
    <property type="nucleotide sequence ID" value="NZ_FOMJ01000002.1"/>
</dbReference>
<dbReference type="Proteomes" id="UP000198611">
    <property type="component" value="Unassembled WGS sequence"/>
</dbReference>
<sequence length="68" mass="7240">MEIGGSGNSMGMAMQLMQSAGEVRGQTTQQLSVVDNKISESKGQVLQQATQAQNQALERKSNVIDVMA</sequence>
<dbReference type="EMBL" id="FOMJ01000002">
    <property type="protein sequence ID" value="SFD17723.1"/>
    <property type="molecule type" value="Genomic_DNA"/>
</dbReference>
<evidence type="ECO:0000313" key="1">
    <source>
        <dbReference type="EMBL" id="SFD17723.1"/>
    </source>
</evidence>
<keyword evidence="2" id="KW-1185">Reference proteome</keyword>
<dbReference type="STRING" id="1123397.SAMN05660831_01017"/>
<organism evidence="1 2">
    <name type="scientific">Thiohalospira halophila DSM 15071</name>
    <dbReference type="NCBI Taxonomy" id="1123397"/>
    <lineage>
        <taxon>Bacteria</taxon>
        <taxon>Pseudomonadati</taxon>
        <taxon>Pseudomonadota</taxon>
        <taxon>Gammaproteobacteria</taxon>
        <taxon>Thiohalospirales</taxon>
        <taxon>Thiohalospiraceae</taxon>
        <taxon>Thiohalospira</taxon>
    </lineage>
</organism>
<name>A0A1I1QER4_9GAMM</name>
<proteinExistence type="predicted"/>
<gene>
    <name evidence="1" type="ORF">SAMN05660831_01017</name>
</gene>
<accession>A0A1I1QER4</accession>